<accession>A0ABW3M292</accession>
<reference evidence="3" key="1">
    <citation type="journal article" date="2019" name="Int. J. Syst. Evol. Microbiol.">
        <title>The Global Catalogue of Microorganisms (GCM) 10K type strain sequencing project: providing services to taxonomists for standard genome sequencing and annotation.</title>
        <authorList>
            <consortium name="The Broad Institute Genomics Platform"/>
            <consortium name="The Broad Institute Genome Sequencing Center for Infectious Disease"/>
            <person name="Wu L."/>
            <person name="Ma J."/>
        </authorList>
    </citation>
    <scope>NUCLEOTIDE SEQUENCE [LARGE SCALE GENOMIC DNA]</scope>
    <source>
        <strain evidence="3">JCM 31486</strain>
    </source>
</reference>
<evidence type="ECO:0000313" key="3">
    <source>
        <dbReference type="Proteomes" id="UP001597045"/>
    </source>
</evidence>
<feature type="transmembrane region" description="Helical" evidence="1">
    <location>
        <begin position="135"/>
        <end position="154"/>
    </location>
</feature>
<evidence type="ECO:0000256" key="1">
    <source>
        <dbReference type="SAM" id="Phobius"/>
    </source>
</evidence>
<proteinExistence type="predicted"/>
<keyword evidence="3" id="KW-1185">Reference proteome</keyword>
<name>A0ABW3M292_9PSEU</name>
<feature type="transmembrane region" description="Helical" evidence="1">
    <location>
        <begin position="15"/>
        <end position="36"/>
    </location>
</feature>
<comment type="caution">
    <text evidence="2">The sequence shown here is derived from an EMBL/GenBank/DDBJ whole genome shotgun (WGS) entry which is preliminary data.</text>
</comment>
<gene>
    <name evidence="2" type="ORF">ACFQ1S_03875</name>
</gene>
<dbReference type="Pfam" id="PF13160">
    <property type="entry name" value="DUF3995"/>
    <property type="match status" value="1"/>
</dbReference>
<keyword evidence="1" id="KW-0472">Membrane</keyword>
<keyword evidence="1" id="KW-1133">Transmembrane helix</keyword>
<dbReference type="Proteomes" id="UP001597045">
    <property type="component" value="Unassembled WGS sequence"/>
</dbReference>
<sequence length="159" mass="16829">MTSAGGSHPLPSVRAWGYFACVWCVLFAALHVYWAVGGDVGLASSAGTDLATHRPSWFVLLGLWGVALLLVAGAAFSVGMTRWRLRGRLRRVVVILGWLGGVVLLARGLLLEVVLLTGAGGIASAVGPSQTHWSLILWNPWFVLGGLVVSLATCQLQRA</sequence>
<dbReference type="EMBL" id="JBHTIS010000126">
    <property type="protein sequence ID" value="MFD1044796.1"/>
    <property type="molecule type" value="Genomic_DNA"/>
</dbReference>
<feature type="transmembrane region" description="Helical" evidence="1">
    <location>
        <begin position="92"/>
        <end position="115"/>
    </location>
</feature>
<organism evidence="2 3">
    <name type="scientific">Kibdelosporangium lantanae</name>
    <dbReference type="NCBI Taxonomy" id="1497396"/>
    <lineage>
        <taxon>Bacteria</taxon>
        <taxon>Bacillati</taxon>
        <taxon>Actinomycetota</taxon>
        <taxon>Actinomycetes</taxon>
        <taxon>Pseudonocardiales</taxon>
        <taxon>Pseudonocardiaceae</taxon>
        <taxon>Kibdelosporangium</taxon>
    </lineage>
</organism>
<keyword evidence="1" id="KW-0812">Transmembrane</keyword>
<dbReference type="InterPro" id="IPR025058">
    <property type="entry name" value="DUF3995"/>
</dbReference>
<evidence type="ECO:0000313" key="2">
    <source>
        <dbReference type="EMBL" id="MFD1044796.1"/>
    </source>
</evidence>
<feature type="transmembrane region" description="Helical" evidence="1">
    <location>
        <begin position="56"/>
        <end position="80"/>
    </location>
</feature>
<protein>
    <submittedName>
        <fullName evidence="2">DUF3995 domain-containing protein</fullName>
    </submittedName>
</protein>